<sequence length="306" mass="33120">MAHDINDYFPSSQAPNLRVKNVEVPPASAALPDPADLEAALQPALAALQHRRIAALTGAGLSTDSGLPDYRSPGSRERKPMTIQQFMAEERWRRHYWARNHVGWRGPSRAEPNAGHRALAFMEELGVVSGVITQNVDRLHSRAGSTTVDLHGRFDEVVCTSCGEVSPREALHGRLEALNPNWMPDFEGGDAIAPDADATVANTQDFRVADCERCGGILRTNVVFFGGSVRPEDLVAATELIDDAEALLVAGSSLPVGSALRLVRRAHKWQIPIVIINRGATKGDELANVKVHAGTSEALTWLATHL</sequence>
<reference evidence="6 7" key="1">
    <citation type="submission" date="2023-07" db="EMBL/GenBank/DDBJ databases">
        <title>Sequencing the genomes of 1000 actinobacteria strains.</title>
        <authorList>
            <person name="Klenk H.-P."/>
        </authorList>
    </citation>
    <scope>NUCLEOTIDE SEQUENCE [LARGE SCALE GENOMIC DNA]</scope>
    <source>
        <strain evidence="6 7">DSM 17163</strain>
    </source>
</reference>
<evidence type="ECO:0000256" key="1">
    <source>
        <dbReference type="ARBA" id="ARBA00012928"/>
    </source>
</evidence>
<keyword evidence="3" id="KW-0520">NAD</keyword>
<dbReference type="RefSeq" id="WP_307683231.1">
    <property type="nucleotide sequence ID" value="NZ_JAUSQX010000001.1"/>
</dbReference>
<dbReference type="InterPro" id="IPR050134">
    <property type="entry name" value="NAD-dep_sirtuin_deacylases"/>
</dbReference>
<dbReference type="InterPro" id="IPR029035">
    <property type="entry name" value="DHS-like_NAD/FAD-binding_dom"/>
</dbReference>
<evidence type="ECO:0000313" key="6">
    <source>
        <dbReference type="EMBL" id="MDP9807054.1"/>
    </source>
</evidence>
<evidence type="ECO:0000256" key="3">
    <source>
        <dbReference type="ARBA" id="ARBA00023027"/>
    </source>
</evidence>
<comment type="caution">
    <text evidence="6">The sequence shown here is derived from an EMBL/GenBank/DDBJ whole genome shotgun (WGS) entry which is preliminary data.</text>
</comment>
<evidence type="ECO:0000256" key="4">
    <source>
        <dbReference type="PROSITE-ProRule" id="PRU00236"/>
    </source>
</evidence>
<proteinExistence type="predicted"/>
<evidence type="ECO:0000259" key="5">
    <source>
        <dbReference type="PROSITE" id="PS50305"/>
    </source>
</evidence>
<dbReference type="InterPro" id="IPR026590">
    <property type="entry name" value="Ssirtuin_cat_dom"/>
</dbReference>
<dbReference type="PANTHER" id="PTHR11085:SF10">
    <property type="entry name" value="NAD-DEPENDENT PROTEIN DEACYLASE SIRTUIN-5, MITOCHONDRIAL-RELATED"/>
    <property type="match status" value="1"/>
</dbReference>
<keyword evidence="4" id="KW-0479">Metal-binding</keyword>
<dbReference type="InterPro" id="IPR026591">
    <property type="entry name" value="Sirtuin_cat_small_dom_sf"/>
</dbReference>
<feature type="binding site" evidence="4">
    <location>
        <position position="162"/>
    </location>
    <ligand>
        <name>Zn(2+)</name>
        <dbReference type="ChEBI" id="CHEBI:29105"/>
    </ligand>
</feature>
<dbReference type="Proteomes" id="UP001243212">
    <property type="component" value="Unassembled WGS sequence"/>
</dbReference>
<feature type="domain" description="Deacetylase sirtuin-type" evidence="5">
    <location>
        <begin position="30"/>
        <end position="306"/>
    </location>
</feature>
<gene>
    <name evidence="6" type="ORF">J2S70_001636</name>
</gene>
<keyword evidence="4" id="KW-0862">Zinc</keyword>
<dbReference type="Gene3D" id="3.30.1600.10">
    <property type="entry name" value="SIR2/SIRT2 'Small Domain"/>
    <property type="match status" value="1"/>
</dbReference>
<keyword evidence="7" id="KW-1185">Reference proteome</keyword>
<dbReference type="EC" id="2.3.1.286" evidence="1"/>
<protein>
    <recommendedName>
        <fullName evidence="1">protein acetyllysine N-acetyltransferase</fullName>
        <ecNumber evidence="1">2.3.1.286</ecNumber>
    </recommendedName>
</protein>
<dbReference type="EMBL" id="JAUSQX010000001">
    <property type="protein sequence ID" value="MDP9807054.1"/>
    <property type="molecule type" value="Genomic_DNA"/>
</dbReference>
<evidence type="ECO:0000256" key="2">
    <source>
        <dbReference type="ARBA" id="ARBA00022679"/>
    </source>
</evidence>
<dbReference type="PANTHER" id="PTHR11085">
    <property type="entry name" value="NAD-DEPENDENT PROTEIN DEACYLASE SIRTUIN-5, MITOCHONDRIAL-RELATED"/>
    <property type="match status" value="1"/>
</dbReference>
<dbReference type="SUPFAM" id="SSF52467">
    <property type="entry name" value="DHS-like NAD/FAD-binding domain"/>
    <property type="match status" value="1"/>
</dbReference>
<organism evidence="6 7">
    <name type="scientific">Trueperella bonasi</name>
    <dbReference type="NCBI Taxonomy" id="312286"/>
    <lineage>
        <taxon>Bacteria</taxon>
        <taxon>Bacillati</taxon>
        <taxon>Actinomycetota</taxon>
        <taxon>Actinomycetes</taxon>
        <taxon>Actinomycetales</taxon>
        <taxon>Actinomycetaceae</taxon>
        <taxon>Trueperella</taxon>
    </lineage>
</organism>
<evidence type="ECO:0000313" key="7">
    <source>
        <dbReference type="Proteomes" id="UP001243212"/>
    </source>
</evidence>
<dbReference type="Gene3D" id="3.40.50.1220">
    <property type="entry name" value="TPP-binding domain"/>
    <property type="match status" value="1"/>
</dbReference>
<feature type="binding site" evidence="4">
    <location>
        <position position="214"/>
    </location>
    <ligand>
        <name>Zn(2+)</name>
        <dbReference type="ChEBI" id="CHEBI:29105"/>
    </ligand>
</feature>
<dbReference type="Pfam" id="PF02146">
    <property type="entry name" value="SIR2"/>
    <property type="match status" value="1"/>
</dbReference>
<dbReference type="PROSITE" id="PS50305">
    <property type="entry name" value="SIRTUIN"/>
    <property type="match status" value="1"/>
</dbReference>
<feature type="active site" description="Proton acceptor" evidence="4">
    <location>
        <position position="151"/>
    </location>
</feature>
<dbReference type="InterPro" id="IPR003000">
    <property type="entry name" value="Sirtuin"/>
</dbReference>
<feature type="binding site" evidence="4">
    <location>
        <position position="211"/>
    </location>
    <ligand>
        <name>Zn(2+)</name>
        <dbReference type="ChEBI" id="CHEBI:29105"/>
    </ligand>
</feature>
<feature type="binding site" evidence="4">
    <location>
        <position position="159"/>
    </location>
    <ligand>
        <name>Zn(2+)</name>
        <dbReference type="ChEBI" id="CHEBI:29105"/>
    </ligand>
</feature>
<accession>A0ABT9NI33</accession>
<keyword evidence="2" id="KW-0808">Transferase</keyword>
<name>A0ABT9NI33_9ACTO</name>